<dbReference type="Pfam" id="PF03070">
    <property type="entry name" value="TENA_THI-4"/>
    <property type="match status" value="1"/>
</dbReference>
<evidence type="ECO:0000256" key="4">
    <source>
        <dbReference type="ARBA" id="ARBA00011881"/>
    </source>
</evidence>
<dbReference type="GO" id="GO:0050334">
    <property type="term" value="F:thiaminase activity"/>
    <property type="evidence" value="ECO:0007669"/>
    <property type="project" value="UniProtKB-UniRule"/>
</dbReference>
<dbReference type="RefSeq" id="WP_133580858.1">
    <property type="nucleotide sequence ID" value="NZ_SNYJ01000010.1"/>
</dbReference>
<comment type="pathway">
    <text evidence="2 9">Cofactor biosynthesis; thiamine diphosphate biosynthesis.</text>
</comment>
<dbReference type="InterPro" id="IPR004305">
    <property type="entry name" value="Thiaminase-2/PQQC"/>
</dbReference>
<evidence type="ECO:0000256" key="5">
    <source>
        <dbReference type="ARBA" id="ARBA00012684"/>
    </source>
</evidence>
<dbReference type="InterPro" id="IPR026285">
    <property type="entry name" value="TenA_E"/>
</dbReference>
<dbReference type="GO" id="GO:0009229">
    <property type="term" value="P:thiamine diphosphate biosynthetic process"/>
    <property type="evidence" value="ECO:0007669"/>
    <property type="project" value="UniProtKB-UniPathway"/>
</dbReference>
<dbReference type="Gene3D" id="1.20.910.10">
    <property type="entry name" value="Heme oxygenase-like"/>
    <property type="match status" value="1"/>
</dbReference>
<evidence type="ECO:0000256" key="7">
    <source>
        <dbReference type="ARBA" id="ARBA00022977"/>
    </source>
</evidence>
<dbReference type="PANTHER" id="PTHR43198:SF2">
    <property type="entry name" value="SI:CH1073-67J19.1-RELATED"/>
    <property type="match status" value="1"/>
</dbReference>
<evidence type="ECO:0000256" key="1">
    <source>
        <dbReference type="ARBA" id="ARBA00001881"/>
    </source>
</evidence>
<comment type="function">
    <text evidence="9">Catalyzes an amino-pyrimidine hydrolysis reaction at the C5' of the pyrimidine moiety of thiamine compounds, a reaction that is part of a thiamine salvage pathway. Thus, catalyzes the conversion of 4-amino-5-aminomethyl-2-methylpyrimidine to 4-amino-5-hydroxymethyl-2-methylpyrimidine (HMP).</text>
</comment>
<keyword evidence="13" id="KW-1185">Reference proteome</keyword>
<dbReference type="GO" id="GO:0005829">
    <property type="term" value="C:cytosol"/>
    <property type="evidence" value="ECO:0007669"/>
    <property type="project" value="TreeGrafter"/>
</dbReference>
<evidence type="ECO:0000313" key="12">
    <source>
        <dbReference type="EMBL" id="TDQ38280.1"/>
    </source>
</evidence>
<evidence type="ECO:0000259" key="11">
    <source>
        <dbReference type="Pfam" id="PF03070"/>
    </source>
</evidence>
<gene>
    <name evidence="12" type="ORF">EV213_11018</name>
</gene>
<comment type="catalytic activity">
    <reaction evidence="1 9">
        <text>4-amino-5-aminomethyl-2-methylpyrimidine + H2O = 4-amino-5-hydroxymethyl-2-methylpyrimidine + NH4(+)</text>
        <dbReference type="Rhea" id="RHEA:31799"/>
        <dbReference type="ChEBI" id="CHEBI:15377"/>
        <dbReference type="ChEBI" id="CHEBI:16892"/>
        <dbReference type="ChEBI" id="CHEBI:28938"/>
        <dbReference type="ChEBI" id="CHEBI:63416"/>
        <dbReference type="EC" id="3.5.99.2"/>
    </reaction>
</comment>
<dbReference type="Proteomes" id="UP000295632">
    <property type="component" value="Unassembled WGS sequence"/>
</dbReference>
<evidence type="ECO:0000256" key="2">
    <source>
        <dbReference type="ARBA" id="ARBA00004948"/>
    </source>
</evidence>
<evidence type="ECO:0000256" key="8">
    <source>
        <dbReference type="ARBA" id="ARBA00048337"/>
    </source>
</evidence>
<dbReference type="PANTHER" id="PTHR43198">
    <property type="entry name" value="BIFUNCTIONAL TH2 PROTEIN"/>
    <property type="match status" value="1"/>
</dbReference>
<feature type="domain" description="Thiaminase-2/PQQC" evidence="11">
    <location>
        <begin position="13"/>
        <end position="217"/>
    </location>
</feature>
<dbReference type="SUPFAM" id="SSF48613">
    <property type="entry name" value="Heme oxygenase-like"/>
    <property type="match status" value="1"/>
</dbReference>
<accession>A0A4R6TWP1</accession>
<evidence type="ECO:0000256" key="9">
    <source>
        <dbReference type="PIRNR" id="PIRNR003170"/>
    </source>
</evidence>
<organism evidence="12 13">
    <name type="scientific">Aureibacillus halotolerans</name>
    <dbReference type="NCBI Taxonomy" id="1508390"/>
    <lineage>
        <taxon>Bacteria</taxon>
        <taxon>Bacillati</taxon>
        <taxon>Bacillota</taxon>
        <taxon>Bacilli</taxon>
        <taxon>Bacillales</taxon>
        <taxon>Bacillaceae</taxon>
        <taxon>Aureibacillus</taxon>
    </lineage>
</organism>
<dbReference type="PIRSF" id="PIRSF003170">
    <property type="entry name" value="Pet18p"/>
    <property type="match status" value="1"/>
</dbReference>
<keyword evidence="9" id="KW-0378">Hydrolase</keyword>
<keyword evidence="7 9" id="KW-0784">Thiamine biosynthesis</keyword>
<name>A0A4R6TWP1_9BACI</name>
<reference evidence="12 13" key="1">
    <citation type="submission" date="2019-03" db="EMBL/GenBank/DDBJ databases">
        <title>Genomic Encyclopedia of Type Strains, Phase IV (KMG-IV): sequencing the most valuable type-strain genomes for metagenomic binning, comparative biology and taxonomic classification.</title>
        <authorList>
            <person name="Goeker M."/>
        </authorList>
    </citation>
    <scope>NUCLEOTIDE SEQUENCE [LARGE SCALE GENOMIC DNA]</scope>
    <source>
        <strain evidence="12 13">DSM 28697</strain>
    </source>
</reference>
<dbReference type="InterPro" id="IPR050967">
    <property type="entry name" value="Thiamine_Salvage_TenA"/>
</dbReference>
<dbReference type="InterPro" id="IPR027574">
    <property type="entry name" value="Thiaminase_II"/>
</dbReference>
<evidence type="ECO:0000256" key="3">
    <source>
        <dbReference type="ARBA" id="ARBA00010264"/>
    </source>
</evidence>
<dbReference type="EC" id="3.5.99.2" evidence="5 9"/>
<dbReference type="InterPro" id="IPR016084">
    <property type="entry name" value="Haem_Oase-like_multi-hlx"/>
</dbReference>
<comment type="subunit">
    <text evidence="4">Homotetramer.</text>
</comment>
<dbReference type="CDD" id="cd19360">
    <property type="entry name" value="TenA_C_SaTenA-like"/>
    <property type="match status" value="1"/>
</dbReference>
<dbReference type="NCBIfam" id="TIGR04306">
    <property type="entry name" value="salvage_TenA"/>
    <property type="match status" value="1"/>
</dbReference>
<comment type="caution">
    <text evidence="12">The sequence shown here is derived from an EMBL/GenBank/DDBJ whole genome shotgun (WGS) entry which is preliminary data.</text>
</comment>
<dbReference type="AlphaFoldDB" id="A0A4R6TWP1"/>
<proteinExistence type="inferred from homology"/>
<sequence length="230" mass="26563">MTFTERLREENDATYQAIFDHPYVQGLKTGHVPKNALVHYVKQDFEYLNAFMRVYGLAISKCETREEMSLFNEQIGFVLHSEIHPHNNLCEVAGVPYEELQGYPLAPGASHYISHMMTTAQQGTLGEIVAVLLPCPWTYLDIGERLMKEAAPQPGLHPFYEWINFYGTKSMEGVTGKLRSWLDRYAETASEREKEKMRVAFAKSCQLELGFWEMAYTVEEWPVRDAVLRR</sequence>
<evidence type="ECO:0000256" key="6">
    <source>
        <dbReference type="ARBA" id="ARBA00013647"/>
    </source>
</evidence>
<comment type="similarity">
    <text evidence="3 9">Belongs to the TenA family.</text>
</comment>
<evidence type="ECO:0000313" key="13">
    <source>
        <dbReference type="Proteomes" id="UP000295632"/>
    </source>
</evidence>
<feature type="active site" description="Proton donor" evidence="10">
    <location>
        <position position="208"/>
    </location>
</feature>
<dbReference type="OrthoDB" id="34166at2"/>
<protein>
    <recommendedName>
        <fullName evidence="6 9">Aminopyrimidine aminohydrolase</fullName>
        <ecNumber evidence="5 9">3.5.99.2</ecNumber>
    </recommendedName>
</protein>
<comment type="catalytic activity">
    <reaction evidence="8 9">
        <text>thiamine + H2O = 5-(2-hydroxyethyl)-4-methylthiazole + 4-amino-5-hydroxymethyl-2-methylpyrimidine + H(+)</text>
        <dbReference type="Rhea" id="RHEA:17509"/>
        <dbReference type="ChEBI" id="CHEBI:15377"/>
        <dbReference type="ChEBI" id="CHEBI:15378"/>
        <dbReference type="ChEBI" id="CHEBI:16892"/>
        <dbReference type="ChEBI" id="CHEBI:17957"/>
        <dbReference type="ChEBI" id="CHEBI:18385"/>
        <dbReference type="EC" id="3.5.99.2"/>
    </reaction>
</comment>
<dbReference type="EMBL" id="SNYJ01000010">
    <property type="protein sequence ID" value="TDQ38280.1"/>
    <property type="molecule type" value="Genomic_DNA"/>
</dbReference>
<dbReference type="UniPathway" id="UPA00060"/>
<dbReference type="GO" id="GO:0009228">
    <property type="term" value="P:thiamine biosynthetic process"/>
    <property type="evidence" value="ECO:0007669"/>
    <property type="project" value="UniProtKB-KW"/>
</dbReference>
<evidence type="ECO:0000256" key="10">
    <source>
        <dbReference type="PIRSR" id="PIRSR003170-1"/>
    </source>
</evidence>